<protein>
    <recommendedName>
        <fullName evidence="6">Retrovirus-related Pol polyprotein from transposon TNT 1-94</fullName>
    </recommendedName>
</protein>
<comment type="caution">
    <text evidence="5">The sequence shown here is derived from an EMBL/GenBank/DDBJ whole genome shotgun (WGS) entry which is preliminary data.</text>
</comment>
<evidence type="ECO:0000259" key="4">
    <source>
        <dbReference type="Pfam" id="PF13976"/>
    </source>
</evidence>
<reference evidence="5" key="1">
    <citation type="journal article" date="2019" name="Sci. Rep.">
        <title>Draft genome of Tanacetum cinerariifolium, the natural source of mosquito coil.</title>
        <authorList>
            <person name="Yamashiro T."/>
            <person name="Shiraishi A."/>
            <person name="Satake H."/>
            <person name="Nakayama K."/>
        </authorList>
    </citation>
    <scope>NUCLEOTIDE SEQUENCE</scope>
</reference>
<dbReference type="InterPro" id="IPR043502">
    <property type="entry name" value="DNA/RNA_pol_sf"/>
</dbReference>
<feature type="compositionally biased region" description="Polar residues" evidence="2">
    <location>
        <begin position="684"/>
        <end position="713"/>
    </location>
</feature>
<evidence type="ECO:0000259" key="3">
    <source>
        <dbReference type="Pfam" id="PF07727"/>
    </source>
</evidence>
<feature type="coiled-coil region" evidence="1">
    <location>
        <begin position="168"/>
        <end position="195"/>
    </location>
</feature>
<organism evidence="5">
    <name type="scientific">Tanacetum cinerariifolium</name>
    <name type="common">Dalmatian daisy</name>
    <name type="synonym">Chrysanthemum cinerariifolium</name>
    <dbReference type="NCBI Taxonomy" id="118510"/>
    <lineage>
        <taxon>Eukaryota</taxon>
        <taxon>Viridiplantae</taxon>
        <taxon>Streptophyta</taxon>
        <taxon>Embryophyta</taxon>
        <taxon>Tracheophyta</taxon>
        <taxon>Spermatophyta</taxon>
        <taxon>Magnoliopsida</taxon>
        <taxon>eudicotyledons</taxon>
        <taxon>Gunneridae</taxon>
        <taxon>Pentapetalae</taxon>
        <taxon>asterids</taxon>
        <taxon>campanulids</taxon>
        <taxon>Asterales</taxon>
        <taxon>Asteraceae</taxon>
        <taxon>Asteroideae</taxon>
        <taxon>Anthemideae</taxon>
        <taxon>Anthemidinae</taxon>
        <taxon>Tanacetum</taxon>
    </lineage>
</organism>
<evidence type="ECO:0000256" key="2">
    <source>
        <dbReference type="SAM" id="MobiDB-lite"/>
    </source>
</evidence>
<gene>
    <name evidence="5" type="ORF">Tci_009876</name>
</gene>
<dbReference type="EMBL" id="BKCJ010000987">
    <property type="protein sequence ID" value="GEU37898.1"/>
    <property type="molecule type" value="Genomic_DNA"/>
</dbReference>
<feature type="region of interest" description="Disordered" evidence="2">
    <location>
        <begin position="682"/>
        <end position="735"/>
    </location>
</feature>
<evidence type="ECO:0008006" key="6">
    <source>
        <dbReference type="Google" id="ProtNLM"/>
    </source>
</evidence>
<keyword evidence="1" id="KW-0175">Coiled coil</keyword>
<dbReference type="Pfam" id="PF07727">
    <property type="entry name" value="RVT_2"/>
    <property type="match status" value="1"/>
</dbReference>
<dbReference type="InterPro" id="IPR013103">
    <property type="entry name" value="RVT_2"/>
</dbReference>
<dbReference type="Pfam" id="PF13976">
    <property type="entry name" value="gag_pre-integrs"/>
    <property type="match status" value="1"/>
</dbReference>
<dbReference type="AlphaFoldDB" id="A0A6L2JLI3"/>
<feature type="domain" description="GAG-pre-integrase" evidence="4">
    <location>
        <begin position="483"/>
        <end position="554"/>
    </location>
</feature>
<feature type="compositionally biased region" description="Basic and acidic residues" evidence="2">
    <location>
        <begin position="348"/>
        <end position="357"/>
    </location>
</feature>
<name>A0A6L2JLI3_TANCI</name>
<dbReference type="PANTHER" id="PTHR11439">
    <property type="entry name" value="GAG-POL-RELATED RETROTRANSPOSON"/>
    <property type="match status" value="1"/>
</dbReference>
<evidence type="ECO:0000313" key="5">
    <source>
        <dbReference type="EMBL" id="GEU37898.1"/>
    </source>
</evidence>
<dbReference type="SUPFAM" id="SSF56672">
    <property type="entry name" value="DNA/RNA polymerases"/>
    <property type="match status" value="1"/>
</dbReference>
<feature type="region of interest" description="Disordered" evidence="2">
    <location>
        <begin position="312"/>
        <end position="357"/>
    </location>
</feature>
<evidence type="ECO:0000256" key="1">
    <source>
        <dbReference type="SAM" id="Coils"/>
    </source>
</evidence>
<dbReference type="PANTHER" id="PTHR11439:SF509">
    <property type="entry name" value="RNA-DIRECTED DNA POLYMERASE"/>
    <property type="match status" value="1"/>
</dbReference>
<accession>A0A6L2JLI3</accession>
<dbReference type="InterPro" id="IPR025724">
    <property type="entry name" value="GAG-pre-integrase_dom"/>
</dbReference>
<sequence length="1109" mass="125407">MQMLGVQNPRIQNVGNQNGLIGVPWNANQNSNGNGNLEAARAEGNATGHNENQIRCYNCRGKEKEGIQLQAEEFDLMAAAPDLDKIEEVNANCILMANLQQASTSEEQYTELLEPIPKPHQVTQNDNKVDSEVSSVEQSGGTVEQHPVNVEETRVLYDSLYNNLAIEVEKVNTVNHKLKETNAELTTELARFKNQENCFEISQENMTNLKDVIRKTQNWSSSAHQELHKIVKDEIFPIVNQVDARVQNFEIQFLKEATKFVGDFKSLAKEANESLAKHKALELEIERLLRAVVSQDIMSVVQNNSVIETSNLQTELERVDNTKTRRPQPRSNTKNDRVPSASKSSRSKNKEVEVEEHNRKLLLSRNKKHMSSECNNVKLVTQNVKSKVVCAMCKQCLNSVNHDFLGTVRFENDHVAVILGFSDLQWGNILITRVYFIEGLGHNLFAVGQFCDSNLEVAFRRNACFVRNLEGVDLLKGDRSTSLYTINLHEMASASLICLMARTFSTKSWLWHQRLSHLNFDTINDLVKNDLVSGLPKFKYLKEHLCPSCEQGKSKRASHPPKPVSNSRQRLHLLYIDLCGPMSIASINGKRTKKIMKTMNVSFDELSAMAFEQRSSKPGLQSMTSGQISSGFDLTYAPSTITSQQPTEGELDLLFEAMYDDYIGGQPSSAPRTVPDAQAHLVRQTPTTSTSIADTAPSPTNSSSQATNFPNTSQDDHPLEQVIGEPSQPVLTRNQLRSNGDMCMYTLTVSTMEPKNVKEAMTNPAWIESMQEELLQFKRLDVWVLVPAPDNITPLTLKWLFKNKHDEEKTVIRNKSRLVTRGYCQEEGIDFEESFAPVARMEAIRIFLAYDAHKSFIVFQMDVKTAFLHGTLKEDVYVCQPKGFIDADNPIHVFKLKKALYGLKQAPRAWYDELSTFLLQNHFFKGTTDPTLFIRRFVDDILVVQSNYMLEILKKYEMESYDPVGTPLEIKDKLDLDQNRTPVDATKYRSMIGSLMYLTSSRPDIVHVTCLCARYQAKPTEKHLKEVKRIFHYLRGTVNTGLWYTKDSGFELTGFSDADYAGCKDTFKSTSSGAQFLGEKLKHSRCRISVPVAGMCLVRVYTVRSCLSM</sequence>
<feature type="domain" description="Reverse transcriptase Ty1/copia-type" evidence="3">
    <location>
        <begin position="781"/>
        <end position="947"/>
    </location>
</feature>
<proteinExistence type="predicted"/>